<evidence type="ECO:0000313" key="1">
    <source>
        <dbReference type="EMBL" id="PWN56651.1"/>
    </source>
</evidence>
<comment type="caution">
    <text evidence="1">The sequence shown here is derived from an EMBL/GenBank/DDBJ whole genome shotgun (WGS) entry which is preliminary data.</text>
</comment>
<organism evidence="1 2">
    <name type="scientific">Abyssibacter profundi</name>
    <dbReference type="NCBI Taxonomy" id="2182787"/>
    <lineage>
        <taxon>Bacteria</taxon>
        <taxon>Pseudomonadati</taxon>
        <taxon>Pseudomonadota</taxon>
        <taxon>Gammaproteobacteria</taxon>
        <taxon>Chromatiales</taxon>
        <taxon>Oceanococcaceae</taxon>
        <taxon>Abyssibacter</taxon>
    </lineage>
</organism>
<evidence type="ECO:0000313" key="2">
    <source>
        <dbReference type="Proteomes" id="UP000251800"/>
    </source>
</evidence>
<dbReference type="SUPFAM" id="SSF51905">
    <property type="entry name" value="FAD/NAD(P)-binding domain"/>
    <property type="match status" value="1"/>
</dbReference>
<keyword evidence="2" id="KW-1185">Reference proteome</keyword>
<dbReference type="AlphaFoldDB" id="A0A363UMK8"/>
<gene>
    <name evidence="1" type="ORF">DEH80_07515</name>
</gene>
<dbReference type="OrthoDB" id="9773233at2"/>
<name>A0A363UMK8_9GAMM</name>
<protein>
    <recommendedName>
        <fullName evidence="3">NAD(P)/FAD-dependent oxidoreductase</fullName>
    </recommendedName>
</protein>
<accession>A0A363UMK8</accession>
<dbReference type="Gene3D" id="3.50.50.60">
    <property type="entry name" value="FAD/NAD(P)-binding domain"/>
    <property type="match status" value="1"/>
</dbReference>
<proteinExistence type="predicted"/>
<evidence type="ECO:0008006" key="3">
    <source>
        <dbReference type="Google" id="ProtNLM"/>
    </source>
</evidence>
<dbReference type="Proteomes" id="UP000251800">
    <property type="component" value="Unassembled WGS sequence"/>
</dbReference>
<dbReference type="RefSeq" id="WP_109719845.1">
    <property type="nucleotide sequence ID" value="NZ_QEQK01000005.1"/>
</dbReference>
<dbReference type="Pfam" id="PF13450">
    <property type="entry name" value="NAD_binding_8"/>
    <property type="match status" value="1"/>
</dbReference>
<dbReference type="EMBL" id="QEQK01000005">
    <property type="protein sequence ID" value="PWN56651.1"/>
    <property type="molecule type" value="Genomic_DNA"/>
</dbReference>
<dbReference type="InterPro" id="IPR036188">
    <property type="entry name" value="FAD/NAD-bd_sf"/>
</dbReference>
<reference evidence="1 2" key="1">
    <citation type="submission" date="2018-05" db="EMBL/GenBank/DDBJ databases">
        <title>Abyssibacter profundi OUC007T gen. nov., sp. nov, a marine bacterium isolated from seawater of the Mariana Trench.</title>
        <authorList>
            <person name="Zhou S."/>
        </authorList>
    </citation>
    <scope>NUCLEOTIDE SEQUENCE [LARGE SCALE GENOMIC DNA]</scope>
    <source>
        <strain evidence="1 2">OUC007</strain>
    </source>
</reference>
<sequence>MKRIETDYLIIGAGAMSLAFADELHRSQPNARMVIVERRCAPGGHWVDAYPFVRLHQPALAYGVNSAALGRGGDDLSSRSEILAYYERALRRLTDSGRVTAFFRSEVDEAGQIVSLLDTRDPVSVTVKKRVVDGGYMHVEVPATHPPRFEMAPGVRVLPPNALVDGGNGISPFVIVGAGKTGIDAVLYLLGHGVAADRIHWILSNDTWLWNRAHVQLPGVGDELLSFVQAIAQASDLDDVFTRLEARGSLLRLSETVTPSRWRCATVSREELTALQTIRQVIRLGRVQKIEPGQIVLDEGTVTVPTDAQFINCTANGLRARPARPVFTPERITLQPLFMCQQVLSAAVIAHMEAQGMDDASANALWEVVPHPDHASDLPDRMVTTMRNLLRAQPRMGWWLRRSRLNILSHLSWPRYLSAALKARRWLPRAEANLGRLRPRGG</sequence>